<accession>A0A0V0GM21</accession>
<reference evidence="1" key="1">
    <citation type="submission" date="2015-12" db="EMBL/GenBank/DDBJ databases">
        <title>Gene expression during late stages of embryo sac development: a critical building block for successful pollen-pistil interactions.</title>
        <authorList>
            <person name="Liu Y."/>
            <person name="Joly V."/>
            <person name="Sabar M."/>
            <person name="Matton D.P."/>
        </authorList>
    </citation>
    <scope>NUCLEOTIDE SEQUENCE</scope>
</reference>
<dbReference type="AlphaFoldDB" id="A0A0V0GM21"/>
<organism evidence="1">
    <name type="scientific">Solanum chacoense</name>
    <name type="common">Chaco potato</name>
    <dbReference type="NCBI Taxonomy" id="4108"/>
    <lineage>
        <taxon>Eukaryota</taxon>
        <taxon>Viridiplantae</taxon>
        <taxon>Streptophyta</taxon>
        <taxon>Embryophyta</taxon>
        <taxon>Tracheophyta</taxon>
        <taxon>Spermatophyta</taxon>
        <taxon>Magnoliopsida</taxon>
        <taxon>eudicotyledons</taxon>
        <taxon>Gunneridae</taxon>
        <taxon>Pentapetalae</taxon>
        <taxon>asterids</taxon>
        <taxon>lamiids</taxon>
        <taxon>Solanales</taxon>
        <taxon>Solanaceae</taxon>
        <taxon>Solanoideae</taxon>
        <taxon>Solaneae</taxon>
        <taxon>Solanum</taxon>
    </lineage>
</organism>
<evidence type="ECO:0000313" key="1">
    <source>
        <dbReference type="EMBL" id="JAP08845.1"/>
    </source>
</evidence>
<sequence>MWRMVEGQAHYPLSLSSASLALWDFSVAKENKITFTSIIQLIGQGYDFCQNPFPLVLPKSFKKFGKIKTFNLVSHRLTCLLGCRKECHT</sequence>
<dbReference type="EMBL" id="GEDG01036161">
    <property type="protein sequence ID" value="JAP08845.1"/>
    <property type="molecule type" value="Transcribed_RNA"/>
</dbReference>
<protein>
    <submittedName>
        <fullName evidence="1">Putative ovule protein</fullName>
    </submittedName>
</protein>
<name>A0A0V0GM21_SOLCH</name>
<proteinExistence type="predicted"/>